<dbReference type="KEGG" id="hty:BN2458_PEG1169"/>
<keyword evidence="1" id="KW-1133">Transmembrane helix</keyword>
<keyword evidence="1" id="KW-0472">Membrane</keyword>
<evidence type="ECO:0000256" key="1">
    <source>
        <dbReference type="SAM" id="Phobius"/>
    </source>
</evidence>
<feature type="transmembrane region" description="Helical" evidence="1">
    <location>
        <begin position="23"/>
        <end position="44"/>
    </location>
</feature>
<reference evidence="3" key="1">
    <citation type="submission" date="2015-11" db="EMBL/GenBank/DDBJ databases">
        <authorList>
            <person name="Anvar S.Y."/>
        </authorList>
    </citation>
    <scope>NUCLEOTIDE SEQUENCE [LARGE SCALE GENOMIC DNA]</scope>
</reference>
<evidence type="ECO:0000313" key="3">
    <source>
        <dbReference type="Proteomes" id="UP000064525"/>
    </source>
</evidence>
<name>A0A0S4PWC9_9HELI</name>
<accession>A0A0S4PWC9</accession>
<evidence type="ECO:0000313" key="2">
    <source>
        <dbReference type="EMBL" id="CUU40054.1"/>
    </source>
</evidence>
<gene>
    <name evidence="2" type="ORF">BN2458_PEG1169</name>
</gene>
<sequence>MQWGGGNKLRFFGLATLKHPTQIHFIAFYSFFIDLIPIWFMYFVPRETKC</sequence>
<dbReference type="Proteomes" id="UP000064525">
    <property type="component" value="Chromosome I"/>
</dbReference>
<proteinExistence type="predicted"/>
<dbReference type="PATRIC" id="fig|76936.10.peg.1142"/>
<protein>
    <submittedName>
        <fullName evidence="2">Uncharacterized protein</fullName>
    </submittedName>
</protein>
<dbReference type="EMBL" id="LN907858">
    <property type="protein sequence ID" value="CUU40054.1"/>
    <property type="molecule type" value="Genomic_DNA"/>
</dbReference>
<dbReference type="AlphaFoldDB" id="A0A0S4PWC9"/>
<keyword evidence="1" id="KW-0812">Transmembrane</keyword>
<organism evidence="2 3">
    <name type="scientific">Helicobacter typhlonius</name>
    <dbReference type="NCBI Taxonomy" id="76936"/>
    <lineage>
        <taxon>Bacteria</taxon>
        <taxon>Pseudomonadati</taxon>
        <taxon>Campylobacterota</taxon>
        <taxon>Epsilonproteobacteria</taxon>
        <taxon>Campylobacterales</taxon>
        <taxon>Helicobacteraceae</taxon>
        <taxon>Helicobacter</taxon>
    </lineage>
</organism>